<gene>
    <name evidence="2" type="ORF">HMPREF0647_10140</name>
</gene>
<sequence length="303" mass="33744">MKHIYSWLSVIILGMSLTACHTESDLEPSKILIGDNDLSSIDVFTHATRMLILKGGTGKYKCNINNSKLATVSINEDTLRVTGILEGETYATVWSGDECRKLDINVIVPNITSTEDVIRLFPRDESRSVSVNGGGGMAQMSVEDPMRVLKKVKWNAKTNIIEIDTYCEGDAYLHITGQDHQTKTIKVEVRCKGEADESGVYSTTSRSLSVLMRNTLVVHRKGVGVWIFNEATPTASKKTIKITPAIINPQQGTYVDVELGFRYPDEFSSLKEGKHKLYVQEVRANHVVLAGRGFKFVIPYEKK</sequence>
<evidence type="ECO:0000313" key="3">
    <source>
        <dbReference type="Proteomes" id="UP000029525"/>
    </source>
</evidence>
<proteinExistence type="predicted"/>
<keyword evidence="1" id="KW-0732">Signal</keyword>
<feature type="chain" id="PRO_5001925934" description="Lipoprotein" evidence="1">
    <location>
        <begin position="22"/>
        <end position="303"/>
    </location>
</feature>
<dbReference type="PROSITE" id="PS51257">
    <property type="entry name" value="PROKAR_LIPOPROTEIN"/>
    <property type="match status" value="1"/>
</dbReference>
<reference evidence="2 3" key="1">
    <citation type="submission" date="2014-07" db="EMBL/GenBank/DDBJ databases">
        <authorList>
            <person name="McCorrison J."/>
            <person name="Sanka R."/>
            <person name="Torralba M."/>
            <person name="Gillis M."/>
            <person name="Haft D.H."/>
            <person name="Methe B."/>
            <person name="Sutton G."/>
            <person name="Nelson K.E."/>
        </authorList>
    </citation>
    <scope>NUCLEOTIDE SEQUENCE [LARGE SCALE GENOMIC DNA]</scope>
    <source>
        <strain evidence="2 3">DNF00320</strain>
    </source>
</reference>
<evidence type="ECO:0000313" key="2">
    <source>
        <dbReference type="EMBL" id="KGF43417.1"/>
    </source>
</evidence>
<evidence type="ECO:0008006" key="4">
    <source>
        <dbReference type="Google" id="ProtNLM"/>
    </source>
</evidence>
<protein>
    <recommendedName>
        <fullName evidence="4">Lipoprotein</fullName>
    </recommendedName>
</protein>
<dbReference type="RefSeq" id="WP_036868422.1">
    <property type="nucleotide sequence ID" value="NZ_JRNQ01000089.1"/>
</dbReference>
<dbReference type="AlphaFoldDB" id="A0A096BL33"/>
<name>A0A096BL33_9BACT</name>
<evidence type="ECO:0000256" key="1">
    <source>
        <dbReference type="SAM" id="SignalP"/>
    </source>
</evidence>
<dbReference type="Proteomes" id="UP000029525">
    <property type="component" value="Unassembled WGS sequence"/>
</dbReference>
<organism evidence="2 3">
    <name type="scientific">Prevotella bivia DNF00320</name>
    <dbReference type="NCBI Taxonomy" id="1401068"/>
    <lineage>
        <taxon>Bacteria</taxon>
        <taxon>Pseudomonadati</taxon>
        <taxon>Bacteroidota</taxon>
        <taxon>Bacteroidia</taxon>
        <taxon>Bacteroidales</taxon>
        <taxon>Prevotellaceae</taxon>
        <taxon>Prevotella</taxon>
    </lineage>
</organism>
<accession>A0A096BL33</accession>
<dbReference type="OrthoDB" id="1149043at2"/>
<feature type="signal peptide" evidence="1">
    <location>
        <begin position="1"/>
        <end position="21"/>
    </location>
</feature>
<comment type="caution">
    <text evidence="2">The sequence shown here is derived from an EMBL/GenBank/DDBJ whole genome shotgun (WGS) entry which is preliminary data.</text>
</comment>
<dbReference type="EMBL" id="JRNQ01000089">
    <property type="protein sequence ID" value="KGF43417.1"/>
    <property type="molecule type" value="Genomic_DNA"/>
</dbReference>